<dbReference type="PROSITE" id="PS50110">
    <property type="entry name" value="RESPONSE_REGULATORY"/>
    <property type="match status" value="1"/>
</dbReference>
<dbReference type="SUPFAM" id="SSF55874">
    <property type="entry name" value="ATPase domain of HSP90 chaperone/DNA topoisomerase II/histidine kinase"/>
    <property type="match status" value="1"/>
</dbReference>
<dbReference type="CDD" id="cd17546">
    <property type="entry name" value="REC_hyHK_CKI1_RcsC-like"/>
    <property type="match status" value="1"/>
</dbReference>
<name>A0A1Z5JE61_FISSO</name>
<organism evidence="6 7">
    <name type="scientific">Fistulifera solaris</name>
    <name type="common">Oleaginous diatom</name>
    <dbReference type="NCBI Taxonomy" id="1519565"/>
    <lineage>
        <taxon>Eukaryota</taxon>
        <taxon>Sar</taxon>
        <taxon>Stramenopiles</taxon>
        <taxon>Ochrophyta</taxon>
        <taxon>Bacillariophyta</taxon>
        <taxon>Bacillariophyceae</taxon>
        <taxon>Bacillariophycidae</taxon>
        <taxon>Naviculales</taxon>
        <taxon>Naviculaceae</taxon>
        <taxon>Fistulifera</taxon>
    </lineage>
</organism>
<dbReference type="PANTHER" id="PTHR45339">
    <property type="entry name" value="HYBRID SIGNAL TRANSDUCTION HISTIDINE KINASE J"/>
    <property type="match status" value="1"/>
</dbReference>
<evidence type="ECO:0000256" key="3">
    <source>
        <dbReference type="PROSITE-ProRule" id="PRU00169"/>
    </source>
</evidence>
<keyword evidence="6" id="KW-0418">Kinase</keyword>
<sequence length="675" mass="75282">MVLAMKTEITMIRNEADFEVNKKAADDSPDQTKKCYSRQDLEAFNLLNHPVWVFDIQNKAMWWANTSALKTVWSAESLDALLERNFSDMSAATERRLLDYLDRFEKGEQITDSWTFYPKGGGPCTVYCTMSGMYVENGRMVMLNEAELRTTTETIDKGAVRDTELLRHLPVPVGQFNAKGKVMEQNPEALHVFGGNKYCDGSCELAGKERNPGCSLIDRFVDKEEGRLALEKVFSDGADYSNEIEQYTKTGVRWFAVQMRRAKDPITGEHVVLYSARDITAQVEANSNAMASALAKKEADEANMAKSEFVAVMGHEMRTPLHHVLGFLELIKGTELSPKQEEYLGLAETSASALMGVVNDLLDFTKLEAGKMPMERLSTNICDVATASVKVVESQVAEKGLKLNTYIDTSIPLVIADPVRIRQVLFNFLGNALKFTSEGEITLSVRRLPNNENDRVVIHFSVQDTGIGIDPEQQSRIFSKYQQANPSIARNYGGTGLGLAICKVIVETLGGTIGLESDTGRGSRFWFQISVDQAPCVTEHVNSTSENEEYASLHVLVAEDNKVNQKLMASFLRRLGHTFTIVENGLLAVEAIEREKYDLILMDIQMPVMDGIDATQQIRTNGWSMEALPILGLTAEFHTKNYEKFLAIGMNDCVGKPIRLDNLKKYLQVKGKNPP</sequence>
<dbReference type="Gene3D" id="3.30.565.10">
    <property type="entry name" value="Histidine kinase-like ATPase, C-terminal domain"/>
    <property type="match status" value="1"/>
</dbReference>
<dbReference type="Gene3D" id="3.40.50.2300">
    <property type="match status" value="1"/>
</dbReference>
<keyword evidence="1 3" id="KW-0597">Phosphoprotein</keyword>
<accession>A0A1Z5JE61</accession>
<dbReference type="AlphaFoldDB" id="A0A1Z5JE61"/>
<dbReference type="CDD" id="cd16922">
    <property type="entry name" value="HATPase_EvgS-ArcB-TorS-like"/>
    <property type="match status" value="1"/>
</dbReference>
<dbReference type="EC" id="2.7.13.3" evidence="6"/>
<dbReference type="EMBL" id="BDSP01000048">
    <property type="protein sequence ID" value="GAX12051.1"/>
    <property type="molecule type" value="Genomic_DNA"/>
</dbReference>
<dbReference type="InterPro" id="IPR005467">
    <property type="entry name" value="His_kinase_dom"/>
</dbReference>
<dbReference type="PANTHER" id="PTHR45339:SF1">
    <property type="entry name" value="HYBRID SIGNAL TRANSDUCTION HISTIDINE KINASE J"/>
    <property type="match status" value="1"/>
</dbReference>
<keyword evidence="6" id="KW-0808">Transferase</keyword>
<dbReference type="InParanoid" id="A0A1Z5JE61"/>
<dbReference type="SUPFAM" id="SSF55785">
    <property type="entry name" value="PYP-like sensor domain (PAS domain)"/>
    <property type="match status" value="1"/>
</dbReference>
<evidence type="ECO:0000259" key="5">
    <source>
        <dbReference type="PROSITE" id="PS50110"/>
    </source>
</evidence>
<feature type="domain" description="Response regulatory" evidence="5">
    <location>
        <begin position="554"/>
        <end position="671"/>
    </location>
</feature>
<dbReference type="InterPro" id="IPR035965">
    <property type="entry name" value="PAS-like_dom_sf"/>
</dbReference>
<dbReference type="InterPro" id="IPR011006">
    <property type="entry name" value="CheY-like_superfamily"/>
</dbReference>
<dbReference type="GO" id="GO:0000155">
    <property type="term" value="F:phosphorelay sensor kinase activity"/>
    <property type="evidence" value="ECO:0007669"/>
    <property type="project" value="InterPro"/>
</dbReference>
<evidence type="ECO:0000259" key="4">
    <source>
        <dbReference type="PROSITE" id="PS50109"/>
    </source>
</evidence>
<comment type="caution">
    <text evidence="6">The sequence shown here is derived from an EMBL/GenBank/DDBJ whole genome shotgun (WGS) entry which is preliminary data.</text>
</comment>
<protein>
    <submittedName>
        <fullName evidence="6">Two-component system, sensor histidine kinase and response regulator</fullName>
        <ecNumber evidence="6">2.7.13.3</ecNumber>
    </submittedName>
</protein>
<keyword evidence="7" id="KW-1185">Reference proteome</keyword>
<dbReference type="Pfam" id="PF00072">
    <property type="entry name" value="Response_reg"/>
    <property type="match status" value="1"/>
</dbReference>
<dbReference type="SMART" id="SM00387">
    <property type="entry name" value="HATPase_c"/>
    <property type="match status" value="1"/>
</dbReference>
<dbReference type="InterPro" id="IPR003594">
    <property type="entry name" value="HATPase_dom"/>
</dbReference>
<evidence type="ECO:0000313" key="6">
    <source>
        <dbReference type="EMBL" id="GAX12051.1"/>
    </source>
</evidence>
<proteinExistence type="predicted"/>
<feature type="domain" description="Histidine kinase" evidence="4">
    <location>
        <begin position="312"/>
        <end position="533"/>
    </location>
</feature>
<dbReference type="InterPro" id="IPR036097">
    <property type="entry name" value="HisK_dim/P_sf"/>
</dbReference>
<keyword evidence="2" id="KW-0902">Two-component regulatory system</keyword>
<dbReference type="Pfam" id="PF02518">
    <property type="entry name" value="HATPase_c"/>
    <property type="match status" value="1"/>
</dbReference>
<dbReference type="OrthoDB" id="43082at2759"/>
<dbReference type="InterPro" id="IPR004358">
    <property type="entry name" value="Sig_transdc_His_kin-like_C"/>
</dbReference>
<dbReference type="InterPro" id="IPR001789">
    <property type="entry name" value="Sig_transdc_resp-reg_receiver"/>
</dbReference>
<dbReference type="SUPFAM" id="SSF52172">
    <property type="entry name" value="CheY-like"/>
    <property type="match status" value="1"/>
</dbReference>
<dbReference type="FunFam" id="3.30.565.10:FF:000010">
    <property type="entry name" value="Sensor histidine kinase RcsC"/>
    <property type="match status" value="1"/>
</dbReference>
<dbReference type="Gene3D" id="1.10.287.130">
    <property type="match status" value="1"/>
</dbReference>
<dbReference type="InterPro" id="IPR036890">
    <property type="entry name" value="HATPase_C_sf"/>
</dbReference>
<dbReference type="PROSITE" id="PS50109">
    <property type="entry name" value="HIS_KIN"/>
    <property type="match status" value="1"/>
</dbReference>
<dbReference type="InterPro" id="IPR003661">
    <property type="entry name" value="HisK_dim/P_dom"/>
</dbReference>
<dbReference type="SMART" id="SM00448">
    <property type="entry name" value="REC"/>
    <property type="match status" value="1"/>
</dbReference>
<feature type="modified residue" description="4-aspartylphosphate" evidence="3">
    <location>
        <position position="603"/>
    </location>
</feature>
<evidence type="ECO:0000313" key="7">
    <source>
        <dbReference type="Proteomes" id="UP000198406"/>
    </source>
</evidence>
<dbReference type="CDD" id="cd00082">
    <property type="entry name" value="HisKA"/>
    <property type="match status" value="1"/>
</dbReference>
<dbReference type="SUPFAM" id="SSF47384">
    <property type="entry name" value="Homodimeric domain of signal transducing histidine kinase"/>
    <property type="match status" value="1"/>
</dbReference>
<evidence type="ECO:0000256" key="1">
    <source>
        <dbReference type="ARBA" id="ARBA00022553"/>
    </source>
</evidence>
<evidence type="ECO:0000256" key="2">
    <source>
        <dbReference type="ARBA" id="ARBA00023012"/>
    </source>
</evidence>
<dbReference type="SMART" id="SM00388">
    <property type="entry name" value="HisKA"/>
    <property type="match status" value="1"/>
</dbReference>
<dbReference type="Pfam" id="PF00512">
    <property type="entry name" value="HisKA"/>
    <property type="match status" value="1"/>
</dbReference>
<dbReference type="PRINTS" id="PR00344">
    <property type="entry name" value="BCTRLSENSOR"/>
</dbReference>
<gene>
    <name evidence="6" type="ORF">FisN_8Lh153</name>
</gene>
<reference evidence="6 7" key="1">
    <citation type="journal article" date="2015" name="Plant Cell">
        <title>Oil accumulation by the oleaginous diatom Fistulifera solaris as revealed by the genome and transcriptome.</title>
        <authorList>
            <person name="Tanaka T."/>
            <person name="Maeda Y."/>
            <person name="Veluchamy A."/>
            <person name="Tanaka M."/>
            <person name="Abida H."/>
            <person name="Marechal E."/>
            <person name="Bowler C."/>
            <person name="Muto M."/>
            <person name="Sunaga Y."/>
            <person name="Tanaka M."/>
            <person name="Yoshino T."/>
            <person name="Taniguchi T."/>
            <person name="Fukuda Y."/>
            <person name="Nemoto M."/>
            <person name="Matsumoto M."/>
            <person name="Wong P.S."/>
            <person name="Aburatani S."/>
            <person name="Fujibuchi W."/>
        </authorList>
    </citation>
    <scope>NUCLEOTIDE SEQUENCE [LARGE SCALE GENOMIC DNA]</scope>
    <source>
        <strain evidence="6 7">JPCC DA0580</strain>
    </source>
</reference>
<dbReference type="Proteomes" id="UP000198406">
    <property type="component" value="Unassembled WGS sequence"/>
</dbReference>